<keyword evidence="5" id="KW-0997">Cell inner membrane</keyword>
<evidence type="ECO:0000256" key="8">
    <source>
        <dbReference type="ARBA" id="ARBA00022989"/>
    </source>
</evidence>
<dbReference type="PANTHER" id="PTHR33446">
    <property type="entry name" value="PROTEIN TONB-RELATED"/>
    <property type="match status" value="1"/>
</dbReference>
<keyword evidence="3" id="KW-0813">Transport</keyword>
<evidence type="ECO:0000256" key="4">
    <source>
        <dbReference type="ARBA" id="ARBA00022475"/>
    </source>
</evidence>
<feature type="chain" id="PRO_5047157324" evidence="10">
    <location>
        <begin position="19"/>
        <end position="262"/>
    </location>
</feature>
<comment type="similarity">
    <text evidence="2">Belongs to the TonB family.</text>
</comment>
<keyword evidence="4" id="KW-1003">Cell membrane</keyword>
<protein>
    <submittedName>
        <fullName evidence="12">Energy transducer TonB</fullName>
    </submittedName>
</protein>
<gene>
    <name evidence="12" type="ORF">WJU16_18385</name>
</gene>
<evidence type="ECO:0000256" key="9">
    <source>
        <dbReference type="ARBA" id="ARBA00023136"/>
    </source>
</evidence>
<evidence type="ECO:0000256" key="3">
    <source>
        <dbReference type="ARBA" id="ARBA00022448"/>
    </source>
</evidence>
<evidence type="ECO:0000313" key="13">
    <source>
        <dbReference type="Proteomes" id="UP001485459"/>
    </source>
</evidence>
<keyword evidence="9" id="KW-0472">Membrane</keyword>
<evidence type="ECO:0000256" key="1">
    <source>
        <dbReference type="ARBA" id="ARBA00004383"/>
    </source>
</evidence>
<evidence type="ECO:0000313" key="12">
    <source>
        <dbReference type="EMBL" id="WZN39949.1"/>
    </source>
</evidence>
<evidence type="ECO:0000259" key="11">
    <source>
        <dbReference type="PROSITE" id="PS52015"/>
    </source>
</evidence>
<keyword evidence="8" id="KW-1133">Transmembrane helix</keyword>
<dbReference type="PANTHER" id="PTHR33446:SF2">
    <property type="entry name" value="PROTEIN TONB"/>
    <property type="match status" value="1"/>
</dbReference>
<dbReference type="Gene3D" id="3.30.1150.10">
    <property type="match status" value="2"/>
</dbReference>
<dbReference type="PROSITE" id="PS52015">
    <property type="entry name" value="TONB_CTD"/>
    <property type="match status" value="1"/>
</dbReference>
<dbReference type="InterPro" id="IPR051045">
    <property type="entry name" value="TonB-dependent_transducer"/>
</dbReference>
<dbReference type="InterPro" id="IPR037682">
    <property type="entry name" value="TonB_C"/>
</dbReference>
<comment type="subcellular location">
    <subcellularLocation>
        <location evidence="1">Cell inner membrane</location>
        <topology evidence="1">Single-pass membrane protein</topology>
        <orientation evidence="1">Periplasmic side</orientation>
    </subcellularLocation>
</comment>
<evidence type="ECO:0000256" key="5">
    <source>
        <dbReference type="ARBA" id="ARBA00022519"/>
    </source>
</evidence>
<keyword evidence="6" id="KW-0812">Transmembrane</keyword>
<dbReference type="SUPFAM" id="SSF74653">
    <property type="entry name" value="TolA/TonB C-terminal domain"/>
    <property type="match status" value="2"/>
</dbReference>
<dbReference type="RefSeq" id="WP_341834911.1">
    <property type="nucleotide sequence ID" value="NZ_CP149822.1"/>
</dbReference>
<dbReference type="Proteomes" id="UP001485459">
    <property type="component" value="Chromosome"/>
</dbReference>
<sequence length="262" mass="29143">MHLRLLILFFSLSQTIFAQSYPEDSAAARQAEFDAFQADELPQFPGGPENMAIWINANLKIPYIPLRNDTTVTVHVDFLVEADGRITHFTIRQPGFRSLDKAVIDLFVIMPLWRPAYLADRPIPLRLHLPLNLHLGNTLRKPYDVPTPEVSNMPTFNGGGKALAYHIRKNLRYPKEARAAGISGIITVEFTVLSNGAVANPFTTGDAIGYGLEEEAIRIVEKMPRWIPAILDGKPATAKHKILIRFELPQPANEKGAGNSVN</sequence>
<evidence type="ECO:0000256" key="7">
    <source>
        <dbReference type="ARBA" id="ARBA00022927"/>
    </source>
</evidence>
<evidence type="ECO:0000256" key="10">
    <source>
        <dbReference type="SAM" id="SignalP"/>
    </source>
</evidence>
<keyword evidence="13" id="KW-1185">Reference proteome</keyword>
<evidence type="ECO:0000256" key="6">
    <source>
        <dbReference type="ARBA" id="ARBA00022692"/>
    </source>
</evidence>
<reference evidence="13" key="1">
    <citation type="submission" date="2024-03" db="EMBL/GenBank/DDBJ databases">
        <title>Chitinophaga horti sp. nov., isolated from garden soil.</title>
        <authorList>
            <person name="Lee D.S."/>
            <person name="Han D.M."/>
            <person name="Baek J.H."/>
            <person name="Choi D.G."/>
            <person name="Jeon J.H."/>
            <person name="Jeon C.O."/>
        </authorList>
    </citation>
    <scope>NUCLEOTIDE SEQUENCE [LARGE SCALE GENOMIC DNA]</scope>
    <source>
        <strain evidence="13">GPA1</strain>
    </source>
</reference>
<keyword evidence="7" id="KW-0653">Protein transport</keyword>
<evidence type="ECO:0000256" key="2">
    <source>
        <dbReference type="ARBA" id="ARBA00006555"/>
    </source>
</evidence>
<organism evidence="12 13">
    <name type="scientific">Chitinophaga pollutisoli</name>
    <dbReference type="NCBI Taxonomy" id="3133966"/>
    <lineage>
        <taxon>Bacteria</taxon>
        <taxon>Pseudomonadati</taxon>
        <taxon>Bacteroidota</taxon>
        <taxon>Chitinophagia</taxon>
        <taxon>Chitinophagales</taxon>
        <taxon>Chitinophagaceae</taxon>
        <taxon>Chitinophaga</taxon>
    </lineage>
</organism>
<dbReference type="InterPro" id="IPR006260">
    <property type="entry name" value="TonB/TolA_C"/>
</dbReference>
<dbReference type="EMBL" id="CP149822">
    <property type="protein sequence ID" value="WZN39949.1"/>
    <property type="molecule type" value="Genomic_DNA"/>
</dbReference>
<feature type="signal peptide" evidence="10">
    <location>
        <begin position="1"/>
        <end position="18"/>
    </location>
</feature>
<accession>A0ABZ2YM01</accession>
<dbReference type="Pfam" id="PF03544">
    <property type="entry name" value="TonB_C"/>
    <property type="match status" value="1"/>
</dbReference>
<feature type="domain" description="TonB C-terminal" evidence="11">
    <location>
        <begin position="158"/>
        <end position="255"/>
    </location>
</feature>
<name>A0ABZ2YM01_9BACT</name>
<keyword evidence="10" id="KW-0732">Signal</keyword>
<dbReference type="NCBIfam" id="TIGR01352">
    <property type="entry name" value="tonB_Cterm"/>
    <property type="match status" value="1"/>
</dbReference>
<proteinExistence type="inferred from homology"/>